<dbReference type="GO" id="GO:0016791">
    <property type="term" value="F:phosphatase activity"/>
    <property type="evidence" value="ECO:0007669"/>
    <property type="project" value="UniProtKB-ARBA"/>
</dbReference>
<dbReference type="EMBL" id="FWFG01000035">
    <property type="protein sequence ID" value="SLM89716.1"/>
    <property type="molecule type" value="Genomic_DNA"/>
</dbReference>
<dbReference type="GO" id="GO:0000287">
    <property type="term" value="F:magnesium ion binding"/>
    <property type="evidence" value="ECO:0007669"/>
    <property type="project" value="TreeGrafter"/>
</dbReference>
<dbReference type="Proteomes" id="UP000195981">
    <property type="component" value="Unassembled WGS sequence"/>
</dbReference>
<sequence length="291" mass="30166">MTDAFSRPDQTRPEPPRRCAVFLDFDGTYADHGAVPAAHAEAVQAVRANGHHVLLCTGRPLAILPPELAGTFDGLVTSAGARVDIDGQTLCDERIDPETARRAVAVLEEHGAAYCLESPEAMNVPERAMDLLRTRLTSLLGSADPDSPAAAGTRMIIDALTVPDDLAGCSFAKISIWDSPAGIRELAELVGPGLRALPNSITGDAARSGELQNARIDKADGVALVARHLGIDIADTVGAGDGMNDVGMLEAVGTAIGIEGSPAPVLAPADIIVPGPSRHGLVEAFTRIGLL</sequence>
<dbReference type="PANTHER" id="PTHR10000:SF25">
    <property type="entry name" value="PHOSPHATASE YKRA-RELATED"/>
    <property type="match status" value="1"/>
</dbReference>
<organism evidence="1 2">
    <name type="scientific">Brachybacterium nesterenkovii</name>
    <dbReference type="NCBI Taxonomy" id="47847"/>
    <lineage>
        <taxon>Bacteria</taxon>
        <taxon>Bacillati</taxon>
        <taxon>Actinomycetota</taxon>
        <taxon>Actinomycetes</taxon>
        <taxon>Micrococcales</taxon>
        <taxon>Dermabacteraceae</taxon>
        <taxon>Brachybacterium</taxon>
    </lineage>
</organism>
<dbReference type="GO" id="GO:0005829">
    <property type="term" value="C:cytosol"/>
    <property type="evidence" value="ECO:0007669"/>
    <property type="project" value="TreeGrafter"/>
</dbReference>
<dbReference type="SUPFAM" id="SSF56784">
    <property type="entry name" value="HAD-like"/>
    <property type="match status" value="1"/>
</dbReference>
<dbReference type="Pfam" id="PF08282">
    <property type="entry name" value="Hydrolase_3"/>
    <property type="match status" value="1"/>
</dbReference>
<keyword evidence="1" id="KW-0378">Hydrolase</keyword>
<dbReference type="RefSeq" id="WP_087102904.1">
    <property type="nucleotide sequence ID" value="NZ_FWFG01000035.1"/>
</dbReference>
<name>A0A1X6WVV5_9MICO</name>
<keyword evidence="2" id="KW-1185">Reference proteome</keyword>
<accession>A0A1X6WVV5</accession>
<protein>
    <submittedName>
        <fullName evidence="1">Cof-like hydrolase</fullName>
    </submittedName>
</protein>
<dbReference type="PANTHER" id="PTHR10000">
    <property type="entry name" value="PHOSPHOSERINE PHOSPHATASE"/>
    <property type="match status" value="1"/>
</dbReference>
<dbReference type="InterPro" id="IPR006379">
    <property type="entry name" value="HAD-SF_hydro_IIB"/>
</dbReference>
<dbReference type="InterPro" id="IPR023214">
    <property type="entry name" value="HAD_sf"/>
</dbReference>
<evidence type="ECO:0000313" key="2">
    <source>
        <dbReference type="Proteomes" id="UP000195981"/>
    </source>
</evidence>
<evidence type="ECO:0000313" key="1">
    <source>
        <dbReference type="EMBL" id="SLM89716.1"/>
    </source>
</evidence>
<dbReference type="OrthoDB" id="3180855at2"/>
<dbReference type="Gene3D" id="3.30.1240.10">
    <property type="match status" value="1"/>
</dbReference>
<reference evidence="1 2" key="1">
    <citation type="submission" date="2017-02" db="EMBL/GenBank/DDBJ databases">
        <authorList>
            <person name="Peterson S.W."/>
        </authorList>
    </citation>
    <scope>NUCLEOTIDE SEQUENCE [LARGE SCALE GENOMIC DNA]</scope>
    <source>
        <strain evidence="1 2">CIP104813</strain>
    </source>
</reference>
<dbReference type="NCBIfam" id="TIGR01484">
    <property type="entry name" value="HAD-SF-IIB"/>
    <property type="match status" value="1"/>
</dbReference>
<dbReference type="InterPro" id="IPR036412">
    <property type="entry name" value="HAD-like_sf"/>
</dbReference>
<gene>
    <name evidence="1" type="ORF">FM110_04075</name>
</gene>
<proteinExistence type="predicted"/>
<dbReference type="AlphaFoldDB" id="A0A1X6WVV5"/>
<dbReference type="Gene3D" id="3.40.50.1000">
    <property type="entry name" value="HAD superfamily/HAD-like"/>
    <property type="match status" value="1"/>
</dbReference>